<dbReference type="RefSeq" id="WP_238223526.1">
    <property type="nucleotide sequence ID" value="NZ_BPQD01000007.1"/>
</dbReference>
<feature type="domain" description="STAS" evidence="1">
    <location>
        <begin position="35"/>
        <end position="95"/>
    </location>
</feature>
<dbReference type="Proteomes" id="UP001224644">
    <property type="component" value="Unassembled WGS sequence"/>
</dbReference>
<dbReference type="PROSITE" id="PS50801">
    <property type="entry name" value="STAS"/>
    <property type="match status" value="1"/>
</dbReference>
<dbReference type="InterPro" id="IPR036513">
    <property type="entry name" value="STAS_dom_sf"/>
</dbReference>
<dbReference type="Gene3D" id="3.30.750.24">
    <property type="entry name" value="STAS domain"/>
    <property type="match status" value="1"/>
</dbReference>
<protein>
    <submittedName>
        <fullName evidence="2">STAS domain-containing protein</fullName>
    </submittedName>
</protein>
<proteinExistence type="predicted"/>
<dbReference type="Pfam" id="PF13466">
    <property type="entry name" value="STAS_2"/>
    <property type="match status" value="1"/>
</dbReference>
<dbReference type="InterPro" id="IPR052746">
    <property type="entry name" value="MlaB_ABC_Transporter"/>
</dbReference>
<dbReference type="PANTHER" id="PTHR35849:SF2">
    <property type="entry name" value="BLR2341 PROTEIN"/>
    <property type="match status" value="1"/>
</dbReference>
<dbReference type="EMBL" id="JAUFPX010000002">
    <property type="protein sequence ID" value="MDN3589251.1"/>
    <property type="molecule type" value="Genomic_DNA"/>
</dbReference>
<dbReference type="InterPro" id="IPR058548">
    <property type="entry name" value="MlaB-like_STAS"/>
</dbReference>
<evidence type="ECO:0000313" key="3">
    <source>
        <dbReference type="Proteomes" id="UP001224644"/>
    </source>
</evidence>
<evidence type="ECO:0000313" key="2">
    <source>
        <dbReference type="EMBL" id="MDN3589251.1"/>
    </source>
</evidence>
<comment type="caution">
    <text evidence="2">The sequence shown here is derived from an EMBL/GenBank/DDBJ whole genome shotgun (WGS) entry which is preliminary data.</text>
</comment>
<reference evidence="3" key="1">
    <citation type="journal article" date="2019" name="Int. J. Syst. Evol. Microbiol.">
        <title>The Global Catalogue of Microorganisms (GCM) 10K type strain sequencing project: providing services to taxonomists for standard genome sequencing and annotation.</title>
        <authorList>
            <consortium name="The Broad Institute Genomics Platform"/>
            <consortium name="The Broad Institute Genome Sequencing Center for Infectious Disease"/>
            <person name="Wu L."/>
            <person name="Ma J."/>
        </authorList>
    </citation>
    <scope>NUCLEOTIDE SEQUENCE [LARGE SCALE GENOMIC DNA]</scope>
    <source>
        <strain evidence="3">CECT 7069</strain>
    </source>
</reference>
<evidence type="ECO:0000259" key="1">
    <source>
        <dbReference type="PROSITE" id="PS50801"/>
    </source>
</evidence>
<dbReference type="SUPFAM" id="SSF52091">
    <property type="entry name" value="SpoIIaa-like"/>
    <property type="match status" value="1"/>
</dbReference>
<gene>
    <name evidence="2" type="ORF">QWZ12_01355</name>
</gene>
<accession>A0ABT8BDA8</accession>
<organism evidence="2 3">
    <name type="scientific">Methylobacterium adhaesivum</name>
    <dbReference type="NCBI Taxonomy" id="333297"/>
    <lineage>
        <taxon>Bacteria</taxon>
        <taxon>Pseudomonadati</taxon>
        <taxon>Pseudomonadota</taxon>
        <taxon>Alphaproteobacteria</taxon>
        <taxon>Hyphomicrobiales</taxon>
        <taxon>Methylobacteriaceae</taxon>
        <taxon>Methylobacterium</taxon>
    </lineage>
</organism>
<dbReference type="InterPro" id="IPR002645">
    <property type="entry name" value="STAS_dom"/>
</dbReference>
<name>A0ABT8BDA8_9HYPH</name>
<sequence>MSAPTRLKLPADCSIRTIRSLHGEVGEAFAQTGDLTLDCTDVTRVDIAFVQLVVSAAKTATRQAKHLRLANMPAAVEVAFQRAGVAPDGLDRPVS</sequence>
<dbReference type="PANTHER" id="PTHR35849">
    <property type="entry name" value="BLR2341 PROTEIN"/>
    <property type="match status" value="1"/>
</dbReference>
<keyword evidence="3" id="KW-1185">Reference proteome</keyword>